<protein>
    <submittedName>
        <fullName evidence="8">Response regulator transcription factor</fullName>
    </submittedName>
</protein>
<dbReference type="PROSITE" id="PS50043">
    <property type="entry name" value="HTH_LUXR_2"/>
    <property type="match status" value="1"/>
</dbReference>
<dbReference type="PANTHER" id="PTHR43214">
    <property type="entry name" value="TWO-COMPONENT RESPONSE REGULATOR"/>
    <property type="match status" value="1"/>
</dbReference>
<dbReference type="PRINTS" id="PR00038">
    <property type="entry name" value="HTHLUXR"/>
</dbReference>
<dbReference type="AlphaFoldDB" id="A0A6M4X0J4"/>
<dbReference type="PANTHER" id="PTHR43214:SF24">
    <property type="entry name" value="TRANSCRIPTIONAL REGULATORY PROTEIN NARL-RELATED"/>
    <property type="match status" value="1"/>
</dbReference>
<dbReference type="GO" id="GO:0006355">
    <property type="term" value="P:regulation of DNA-templated transcription"/>
    <property type="evidence" value="ECO:0007669"/>
    <property type="project" value="InterPro"/>
</dbReference>
<gene>
    <name evidence="8" type="ORF">G9272_39675</name>
</gene>
<evidence type="ECO:0000313" key="8">
    <source>
        <dbReference type="EMBL" id="QJT05692.1"/>
    </source>
</evidence>
<organism evidence="8 9">
    <name type="scientific">Streptomyces asoensis</name>
    <dbReference type="NCBI Taxonomy" id="249586"/>
    <lineage>
        <taxon>Bacteria</taxon>
        <taxon>Bacillati</taxon>
        <taxon>Actinomycetota</taxon>
        <taxon>Actinomycetes</taxon>
        <taxon>Kitasatosporales</taxon>
        <taxon>Streptomycetaceae</taxon>
        <taxon>Streptomyces</taxon>
    </lineage>
</organism>
<evidence type="ECO:0000259" key="6">
    <source>
        <dbReference type="PROSITE" id="PS50043"/>
    </source>
</evidence>
<evidence type="ECO:0000256" key="1">
    <source>
        <dbReference type="ARBA" id="ARBA00022553"/>
    </source>
</evidence>
<dbReference type="RefSeq" id="WP_171401009.1">
    <property type="nucleotide sequence ID" value="NZ_CP049838.1"/>
</dbReference>
<keyword evidence="4" id="KW-0804">Transcription</keyword>
<evidence type="ECO:0000256" key="2">
    <source>
        <dbReference type="ARBA" id="ARBA00023015"/>
    </source>
</evidence>
<dbReference type="InterPro" id="IPR058245">
    <property type="entry name" value="NreC/VraR/RcsB-like_REC"/>
</dbReference>
<dbReference type="SMART" id="SM00448">
    <property type="entry name" value="REC"/>
    <property type="match status" value="1"/>
</dbReference>
<reference evidence="8" key="1">
    <citation type="submission" date="2020-03" db="EMBL/GenBank/DDBJ databases">
        <title>Molecular networking-based the target discovery of potent antiproliferative macrolactams: 5/6/7/16 polycyclic ansamycins and glycosylated trienomycin from Streptomyces cacaoi subsp. asoensis.</title>
        <authorList>
            <person name="Liu L.-L."/>
        </authorList>
    </citation>
    <scope>NUCLEOTIDE SEQUENCE [LARGE SCALE GENOMIC DNA]</scope>
    <source>
        <strain evidence="8">H2S5</strain>
    </source>
</reference>
<evidence type="ECO:0000256" key="5">
    <source>
        <dbReference type="PROSITE-ProRule" id="PRU00169"/>
    </source>
</evidence>
<dbReference type="SUPFAM" id="SSF52172">
    <property type="entry name" value="CheY-like"/>
    <property type="match status" value="1"/>
</dbReference>
<keyword evidence="2" id="KW-0805">Transcription regulation</keyword>
<dbReference type="SMART" id="SM00421">
    <property type="entry name" value="HTH_LUXR"/>
    <property type="match status" value="1"/>
</dbReference>
<dbReference type="InterPro" id="IPR011006">
    <property type="entry name" value="CheY-like_superfamily"/>
</dbReference>
<sequence length="230" mass="24872">MARILVVDDQHLIRSGIVTLLRTVEGLGPVVEASDGVEAVAAAREHHPDLILMDIKMPRLSGLAAAERILALGLDPAPRIVVLTTFDDDEFVYAALRAGCSGFLLKDMPPQQLLSAVTATLSADLLVAPAHVRRLIERHVVHQQQSRAETDSTSMLTGREVEVLGFVAKGLANEEIAEHMCVSESTVKTHLHRLMTKLDLHSRAQAVVFAYESGIVQVGGRPMRPDTPGA</sequence>
<accession>A0A6M4X0J4</accession>
<dbReference type="CDD" id="cd17535">
    <property type="entry name" value="REC_NarL-like"/>
    <property type="match status" value="1"/>
</dbReference>
<dbReference type="PROSITE" id="PS50110">
    <property type="entry name" value="RESPONSE_REGULATORY"/>
    <property type="match status" value="1"/>
</dbReference>
<dbReference type="GO" id="GO:0003677">
    <property type="term" value="F:DNA binding"/>
    <property type="evidence" value="ECO:0007669"/>
    <property type="project" value="UniProtKB-KW"/>
</dbReference>
<evidence type="ECO:0000259" key="7">
    <source>
        <dbReference type="PROSITE" id="PS50110"/>
    </source>
</evidence>
<feature type="modified residue" description="4-aspartylphosphate" evidence="5">
    <location>
        <position position="54"/>
    </location>
</feature>
<evidence type="ECO:0000313" key="9">
    <source>
        <dbReference type="Proteomes" id="UP000502665"/>
    </source>
</evidence>
<dbReference type="InterPro" id="IPR000792">
    <property type="entry name" value="Tscrpt_reg_LuxR_C"/>
</dbReference>
<dbReference type="Gene3D" id="3.40.50.2300">
    <property type="match status" value="1"/>
</dbReference>
<dbReference type="InterPro" id="IPR039420">
    <property type="entry name" value="WalR-like"/>
</dbReference>
<dbReference type="Proteomes" id="UP000502665">
    <property type="component" value="Chromosome"/>
</dbReference>
<evidence type="ECO:0000256" key="4">
    <source>
        <dbReference type="ARBA" id="ARBA00023163"/>
    </source>
</evidence>
<dbReference type="Pfam" id="PF00196">
    <property type="entry name" value="GerE"/>
    <property type="match status" value="1"/>
</dbReference>
<feature type="domain" description="HTH luxR-type" evidence="6">
    <location>
        <begin position="149"/>
        <end position="214"/>
    </location>
</feature>
<dbReference type="GO" id="GO:0000160">
    <property type="term" value="P:phosphorelay signal transduction system"/>
    <property type="evidence" value="ECO:0007669"/>
    <property type="project" value="InterPro"/>
</dbReference>
<keyword evidence="3" id="KW-0238">DNA-binding</keyword>
<keyword evidence="1 5" id="KW-0597">Phosphoprotein</keyword>
<feature type="domain" description="Response regulatory" evidence="7">
    <location>
        <begin position="3"/>
        <end position="121"/>
    </location>
</feature>
<dbReference type="CDD" id="cd06170">
    <property type="entry name" value="LuxR_C_like"/>
    <property type="match status" value="1"/>
</dbReference>
<keyword evidence="9" id="KW-1185">Reference proteome</keyword>
<proteinExistence type="predicted"/>
<evidence type="ECO:0000256" key="3">
    <source>
        <dbReference type="ARBA" id="ARBA00023125"/>
    </source>
</evidence>
<dbReference type="EMBL" id="CP049838">
    <property type="protein sequence ID" value="QJT05692.1"/>
    <property type="molecule type" value="Genomic_DNA"/>
</dbReference>
<dbReference type="PROSITE" id="PS00622">
    <property type="entry name" value="HTH_LUXR_1"/>
    <property type="match status" value="1"/>
</dbReference>
<dbReference type="InterPro" id="IPR001789">
    <property type="entry name" value="Sig_transdc_resp-reg_receiver"/>
</dbReference>
<dbReference type="Pfam" id="PF00072">
    <property type="entry name" value="Response_reg"/>
    <property type="match status" value="1"/>
</dbReference>
<name>A0A6M4X0J4_9ACTN</name>